<evidence type="ECO:0000313" key="4">
    <source>
        <dbReference type="Proteomes" id="UP001347796"/>
    </source>
</evidence>
<dbReference type="PANTHER" id="PTHR13195">
    <property type="entry name" value="PSEUDOURIDINE SYNTHASE-RELATED"/>
    <property type="match status" value="1"/>
</dbReference>
<dbReference type="GO" id="GO:0003723">
    <property type="term" value="F:RNA binding"/>
    <property type="evidence" value="ECO:0007669"/>
    <property type="project" value="InterPro"/>
</dbReference>
<dbReference type="SUPFAM" id="SSF55120">
    <property type="entry name" value="Pseudouridine synthase"/>
    <property type="match status" value="1"/>
</dbReference>
<evidence type="ECO:0000313" key="3">
    <source>
        <dbReference type="EMBL" id="KAK6195276.1"/>
    </source>
</evidence>
<gene>
    <name evidence="3" type="ORF">SNE40_000741</name>
</gene>
<protein>
    <recommendedName>
        <fullName evidence="2">Pseudouridine synthase II N-terminal domain-containing protein</fullName>
    </recommendedName>
</protein>
<dbReference type="GO" id="GO:0009982">
    <property type="term" value="F:pseudouridine synthase activity"/>
    <property type="evidence" value="ECO:0007669"/>
    <property type="project" value="InterPro"/>
</dbReference>
<evidence type="ECO:0000259" key="2">
    <source>
        <dbReference type="Pfam" id="PF01509"/>
    </source>
</evidence>
<dbReference type="InterPro" id="IPR020103">
    <property type="entry name" value="PsdUridine_synth_cat_dom_sf"/>
</dbReference>
<dbReference type="EMBL" id="JAZGQO010000001">
    <property type="protein sequence ID" value="KAK6195276.1"/>
    <property type="molecule type" value="Genomic_DNA"/>
</dbReference>
<organism evidence="3 4">
    <name type="scientific">Patella caerulea</name>
    <name type="common">Rayed Mediterranean limpet</name>
    <dbReference type="NCBI Taxonomy" id="87958"/>
    <lineage>
        <taxon>Eukaryota</taxon>
        <taxon>Metazoa</taxon>
        <taxon>Spiralia</taxon>
        <taxon>Lophotrochozoa</taxon>
        <taxon>Mollusca</taxon>
        <taxon>Gastropoda</taxon>
        <taxon>Patellogastropoda</taxon>
        <taxon>Patelloidea</taxon>
        <taxon>Patellidae</taxon>
        <taxon>Patella</taxon>
    </lineage>
</organism>
<dbReference type="GO" id="GO:0006396">
    <property type="term" value="P:RNA processing"/>
    <property type="evidence" value="ECO:0007669"/>
    <property type="project" value="InterPro"/>
</dbReference>
<name>A0AAN8KFH1_PATCE</name>
<comment type="caution">
    <text evidence="3">The sequence shown here is derived from an EMBL/GenBank/DDBJ whole genome shotgun (WGS) entry which is preliminary data.</text>
</comment>
<dbReference type="InterPro" id="IPR002501">
    <property type="entry name" value="PsdUridine_synth_N"/>
</dbReference>
<dbReference type="GO" id="GO:0001522">
    <property type="term" value="P:pseudouridine synthesis"/>
    <property type="evidence" value="ECO:0007669"/>
    <property type="project" value="InterPro"/>
</dbReference>
<accession>A0AAN8KFH1</accession>
<comment type="similarity">
    <text evidence="1">Belongs to the pseudouridine synthase TruB family.</text>
</comment>
<dbReference type="InterPro" id="IPR039048">
    <property type="entry name" value="Trub2"/>
</dbReference>
<dbReference type="Gene3D" id="3.30.2350.10">
    <property type="entry name" value="Pseudouridine synthase"/>
    <property type="match status" value="1"/>
</dbReference>
<evidence type="ECO:0000256" key="1">
    <source>
        <dbReference type="ARBA" id="ARBA00008999"/>
    </source>
</evidence>
<proteinExistence type="inferred from homology"/>
<feature type="domain" description="Pseudouridine synthase II N-terminal" evidence="2">
    <location>
        <begin position="121"/>
        <end position="250"/>
    </location>
</feature>
<dbReference type="AlphaFoldDB" id="A0AAN8KFH1"/>
<reference evidence="3 4" key="1">
    <citation type="submission" date="2024-01" db="EMBL/GenBank/DDBJ databases">
        <title>The genome of the rayed Mediterranean limpet Patella caerulea (Linnaeus, 1758).</title>
        <authorList>
            <person name="Anh-Thu Weber A."/>
            <person name="Halstead-Nussloch G."/>
        </authorList>
    </citation>
    <scope>NUCLEOTIDE SEQUENCE [LARGE SCALE GENOMIC DNA]</scope>
    <source>
        <strain evidence="3">AATW-2023a</strain>
        <tissue evidence="3">Whole specimen</tissue>
    </source>
</reference>
<dbReference type="Pfam" id="PF01509">
    <property type="entry name" value="TruB_N"/>
    <property type="match status" value="1"/>
</dbReference>
<keyword evidence="4" id="KW-1185">Reference proteome</keyword>
<dbReference type="Proteomes" id="UP001347796">
    <property type="component" value="Unassembled WGS sequence"/>
</dbReference>
<dbReference type="PANTHER" id="PTHR13195:SF0">
    <property type="entry name" value="PSEUDOURIDYLATE SYNTHASE TRUB2, MITOCHONDRIAL"/>
    <property type="match status" value="1"/>
</dbReference>
<sequence length="347" mass="39742">MRFKWAADAYRQLNGVFCIYKPTELPISKVIEKIQWNLARDLNALPCYKYERLVDAAENSRPSGDGDDNDIGSRSLLVTNQPVVTTLPDIPDLSEHRLVLGPRYIGSDFEIWPVGPIPKHTSGVQVFGIGGGRQFLGFISRALYLRVYHVKGRFGWATDNFSPKGKIIERTTFHHITKPKLDRMCSIAQANHTKLMFKYAGVHEDSQEAYEYACKGLVRPANKDMSPMLYGVKCIDYNLPDFTLEIHAINETSNYFKSLIHDIGLNLKSTAVCTDIRRLRYGHFTLDHALLQKHWTLENILDNFRMCHKELHPNKLLIGANIEERGKDNKLLESEKDQKYLTSFVNK</sequence>